<accession>T2G815</accession>
<dbReference type="OrthoDB" id="5516057at2"/>
<dbReference type="InterPro" id="IPR050553">
    <property type="entry name" value="Thioredoxin_ResA/DsbE_sf"/>
</dbReference>
<dbReference type="Proteomes" id="UP000016587">
    <property type="component" value="Chromosome"/>
</dbReference>
<dbReference type="CDD" id="cd02966">
    <property type="entry name" value="TlpA_like_family"/>
    <property type="match status" value="1"/>
</dbReference>
<dbReference type="PATRIC" id="fig|1121448.10.peg.361"/>
<feature type="chain" id="PRO_5004599667" evidence="2">
    <location>
        <begin position="26"/>
        <end position="200"/>
    </location>
</feature>
<evidence type="ECO:0000313" key="5">
    <source>
        <dbReference type="Proteomes" id="UP000016587"/>
    </source>
</evidence>
<dbReference type="KEGG" id="dgg:DGI_0358"/>
<protein>
    <submittedName>
        <fullName evidence="4">Putative redoxin domain-containing protein</fullName>
    </submittedName>
</protein>
<dbReference type="HOGENOM" id="CLU_093417_0_0_7"/>
<gene>
    <name evidence="4" type="ORF">DGI_0358</name>
</gene>
<dbReference type="PROSITE" id="PS00194">
    <property type="entry name" value="THIOREDOXIN_1"/>
    <property type="match status" value="1"/>
</dbReference>
<dbReference type="RefSeq" id="WP_021758900.1">
    <property type="nucleotide sequence ID" value="NC_022444.1"/>
</dbReference>
<evidence type="ECO:0000259" key="3">
    <source>
        <dbReference type="PROSITE" id="PS51352"/>
    </source>
</evidence>
<keyword evidence="5" id="KW-1185">Reference proteome</keyword>
<dbReference type="InterPro" id="IPR013766">
    <property type="entry name" value="Thioredoxin_domain"/>
</dbReference>
<evidence type="ECO:0000313" key="4">
    <source>
        <dbReference type="EMBL" id="AGW12281.1"/>
    </source>
</evidence>
<reference evidence="4 5" key="1">
    <citation type="journal article" date="2013" name="J. Bacteriol.">
        <title>Roles of HynAB and Ech, the only two hydrogenases found in the model sulfate reducer Desulfovibrio gigas.</title>
        <authorList>
            <person name="Morais-Silva F.O."/>
            <person name="Santos C.I."/>
            <person name="Rodrigues R."/>
            <person name="Pereira I.A."/>
            <person name="Rodrigues-Pousada C."/>
        </authorList>
    </citation>
    <scope>NUCLEOTIDE SEQUENCE [LARGE SCALE GENOMIC DNA]</scope>
    <source>
        <strain evidence="5">ATCC 19364 / DSM 1382 / NCIMB 9332 / VKM B-1759</strain>
    </source>
</reference>
<proteinExistence type="predicted"/>
<name>T2G815_MEGG1</name>
<dbReference type="InterPro" id="IPR000866">
    <property type="entry name" value="AhpC/TSA"/>
</dbReference>
<evidence type="ECO:0000256" key="1">
    <source>
        <dbReference type="ARBA" id="ARBA00023284"/>
    </source>
</evidence>
<dbReference type="InterPro" id="IPR017937">
    <property type="entry name" value="Thioredoxin_CS"/>
</dbReference>
<feature type="signal peptide" evidence="2">
    <location>
        <begin position="1"/>
        <end position="25"/>
    </location>
</feature>
<dbReference type="STRING" id="1121448.DGI_0358"/>
<reference evidence="5" key="2">
    <citation type="submission" date="2013-07" db="EMBL/GenBank/DDBJ databases">
        <authorList>
            <person name="Morais-Silva F.O."/>
            <person name="Rezende A.M."/>
            <person name="Pimentel C."/>
            <person name="Resende D.M."/>
            <person name="Santos C.I."/>
            <person name="Clemente C."/>
            <person name="de Oliveira L.M."/>
            <person name="da Silva S.M."/>
            <person name="Costa D.A."/>
            <person name="Varela-Raposo A."/>
            <person name="Horacio E.C.A."/>
            <person name="Matos M."/>
            <person name="Flores O."/>
            <person name="Ruiz J.C."/>
            <person name="Rodrigues-Pousada C."/>
        </authorList>
    </citation>
    <scope>NUCLEOTIDE SEQUENCE [LARGE SCALE GENOMIC DNA]</scope>
    <source>
        <strain evidence="5">ATCC 19364 / DSM 1382 / NCIMB 9332 / VKM B-1759</strain>
    </source>
</reference>
<dbReference type="eggNOG" id="COG1225">
    <property type="taxonomic scope" value="Bacteria"/>
</dbReference>
<dbReference type="AlphaFoldDB" id="T2G815"/>
<dbReference type="EMBL" id="CP006585">
    <property type="protein sequence ID" value="AGW12281.1"/>
    <property type="molecule type" value="Genomic_DNA"/>
</dbReference>
<dbReference type="Pfam" id="PF00578">
    <property type="entry name" value="AhpC-TSA"/>
    <property type="match status" value="1"/>
</dbReference>
<dbReference type="PROSITE" id="PS51352">
    <property type="entry name" value="THIOREDOXIN_2"/>
    <property type="match status" value="1"/>
</dbReference>
<dbReference type="GO" id="GO:0016491">
    <property type="term" value="F:oxidoreductase activity"/>
    <property type="evidence" value="ECO:0007669"/>
    <property type="project" value="InterPro"/>
</dbReference>
<dbReference type="Gene3D" id="3.40.30.10">
    <property type="entry name" value="Glutaredoxin"/>
    <property type="match status" value="1"/>
</dbReference>
<keyword evidence="2" id="KW-0732">Signal</keyword>
<sequence>MPFAVAIRVVLLCALCLGLYGPVAAEAAAPPAVEGKTAEGQALPAITLAGPLTARDAAILGLPEGKPFALTDIRTPFLLLQLYSMYCPHCQREAPHIKAMYELMVRRGLDKQITLLGLGVGNSAFEVGVFREQYAIPFPLVPDKEFSICEATGRVGTPHYLLAQREGDAWKVLFLHEGAFEDPQAFLTLLLKKTGVAAAK</sequence>
<evidence type="ECO:0000256" key="2">
    <source>
        <dbReference type="SAM" id="SignalP"/>
    </source>
</evidence>
<dbReference type="GO" id="GO:0016209">
    <property type="term" value="F:antioxidant activity"/>
    <property type="evidence" value="ECO:0007669"/>
    <property type="project" value="InterPro"/>
</dbReference>
<dbReference type="PANTHER" id="PTHR42852">
    <property type="entry name" value="THIOL:DISULFIDE INTERCHANGE PROTEIN DSBE"/>
    <property type="match status" value="1"/>
</dbReference>
<organism evidence="4 5">
    <name type="scientific">Megalodesulfovibrio gigas (strain ATCC 19364 / DSM 1382 / NCIMB 9332 / VKM B-1759)</name>
    <name type="common">Desulfovibrio gigas</name>
    <dbReference type="NCBI Taxonomy" id="1121448"/>
    <lineage>
        <taxon>Bacteria</taxon>
        <taxon>Pseudomonadati</taxon>
        <taxon>Thermodesulfobacteriota</taxon>
        <taxon>Desulfovibrionia</taxon>
        <taxon>Desulfovibrionales</taxon>
        <taxon>Desulfovibrionaceae</taxon>
        <taxon>Megalodesulfovibrio</taxon>
    </lineage>
</organism>
<keyword evidence="1" id="KW-0676">Redox-active center</keyword>
<dbReference type="SUPFAM" id="SSF52833">
    <property type="entry name" value="Thioredoxin-like"/>
    <property type="match status" value="1"/>
</dbReference>
<feature type="domain" description="Thioredoxin" evidence="3">
    <location>
        <begin position="37"/>
        <end position="195"/>
    </location>
</feature>
<dbReference type="PANTHER" id="PTHR42852:SF13">
    <property type="entry name" value="PROTEIN DIPZ"/>
    <property type="match status" value="1"/>
</dbReference>
<dbReference type="InterPro" id="IPR036249">
    <property type="entry name" value="Thioredoxin-like_sf"/>
</dbReference>